<proteinExistence type="predicted"/>
<gene>
    <name evidence="1" type="ORF">DSO57_1002888</name>
</gene>
<reference evidence="1" key="1">
    <citation type="submission" date="2022-04" db="EMBL/GenBank/DDBJ databases">
        <title>Genome of the entomopathogenic fungus Entomophthora muscae.</title>
        <authorList>
            <person name="Elya C."/>
            <person name="Lovett B.R."/>
            <person name="Lee E."/>
            <person name="Macias A.M."/>
            <person name="Hajek A.E."/>
            <person name="De Bivort B.L."/>
            <person name="Kasson M.T."/>
            <person name="De Fine Licht H.H."/>
            <person name="Stajich J.E."/>
        </authorList>
    </citation>
    <scope>NUCLEOTIDE SEQUENCE</scope>
    <source>
        <strain evidence="1">Berkeley</strain>
    </source>
</reference>
<keyword evidence="2" id="KW-1185">Reference proteome</keyword>
<protein>
    <submittedName>
        <fullName evidence="1">Uncharacterized protein</fullName>
    </submittedName>
</protein>
<name>A0ACC2SL82_9FUNG</name>
<evidence type="ECO:0000313" key="2">
    <source>
        <dbReference type="Proteomes" id="UP001165960"/>
    </source>
</evidence>
<accession>A0ACC2SL82</accession>
<evidence type="ECO:0000313" key="1">
    <source>
        <dbReference type="EMBL" id="KAJ9063154.1"/>
    </source>
</evidence>
<dbReference type="Proteomes" id="UP001165960">
    <property type="component" value="Unassembled WGS sequence"/>
</dbReference>
<comment type="caution">
    <text evidence="1">The sequence shown here is derived from an EMBL/GenBank/DDBJ whole genome shotgun (WGS) entry which is preliminary data.</text>
</comment>
<organism evidence="1 2">
    <name type="scientific">Entomophthora muscae</name>
    <dbReference type="NCBI Taxonomy" id="34485"/>
    <lineage>
        <taxon>Eukaryota</taxon>
        <taxon>Fungi</taxon>
        <taxon>Fungi incertae sedis</taxon>
        <taxon>Zoopagomycota</taxon>
        <taxon>Entomophthoromycotina</taxon>
        <taxon>Entomophthoromycetes</taxon>
        <taxon>Entomophthorales</taxon>
        <taxon>Entomophthoraceae</taxon>
        <taxon>Entomophthora</taxon>
    </lineage>
</organism>
<sequence>MSSRENSNHNVAAAIQRNQATVHSMVDKEDSGVKKGTLVTEDMSASKMGFHNLVLYLAAGPGTTMTLMIFGYFFLVHCVRLISNFWLSFWIPDKLGFGTNHGRDSIYLGFLQCLLCHLHHWCTHPQLGICIHNIQEGPHSP</sequence>
<dbReference type="EMBL" id="QTSX02004977">
    <property type="protein sequence ID" value="KAJ9063154.1"/>
    <property type="molecule type" value="Genomic_DNA"/>
</dbReference>